<dbReference type="KEGG" id="vg:20194371"/>
<proteinExistence type="predicted"/>
<evidence type="ECO:0000313" key="2">
    <source>
        <dbReference type="EMBL" id="AIL02976.1"/>
    </source>
</evidence>
<feature type="region of interest" description="Disordered" evidence="1">
    <location>
        <begin position="29"/>
        <end position="168"/>
    </location>
</feature>
<evidence type="ECO:0000256" key="1">
    <source>
        <dbReference type="SAM" id="MobiDB-lite"/>
    </source>
</evidence>
<reference evidence="2 3" key="1">
    <citation type="submission" date="2014-06" db="EMBL/GenBank/DDBJ databases">
        <title>Comparative genome analysis of equine alphaherpesviruses.</title>
        <authorList>
            <person name="Sijmons S."/>
            <person name="Vissani A."/>
            <person name="Silva Tordoya M."/>
            <person name="Muylkens B."/>
            <person name="Thiry E."/>
            <person name="Maes P."/>
            <person name="Matthijnssens J."/>
            <person name="Barrandeguy M."/>
            <person name="Van Ranst M."/>
        </authorList>
    </citation>
    <scope>NUCLEOTIDE SEQUENCE [LARGE SCALE GENOMIC DNA]</scope>
    <source>
        <strain evidence="2">AR/2007/C3A</strain>
    </source>
</reference>
<dbReference type="Proteomes" id="UP000172799">
    <property type="component" value="Segment"/>
</dbReference>
<gene>
    <name evidence="2" type="primary">ORF59</name>
</gene>
<sequence length="168" mass="17932">MDLFGKGRAASAEDYRQFLEGNARAAAKIAAATARQPPHALEDPGPGRPARRASGSAPRAHLAAGGDRPRDRAPRRCGASEQGTLALLSANARHHRKSTTRAGDRVDASMSCGPCLSRARARLSSHGAAEEDACPRRRKSVTLPRPYPASNPNPGTHHRPRRSAIKRV</sequence>
<dbReference type="InterPro" id="IPR035264">
    <property type="entry name" value="DUF5434"/>
</dbReference>
<protein>
    <submittedName>
        <fullName evidence="2">Protein V57</fullName>
    </submittedName>
</protein>
<keyword evidence="3" id="KW-1185">Reference proteome</keyword>
<evidence type="ECO:0000313" key="3">
    <source>
        <dbReference type="Proteomes" id="UP000172799"/>
    </source>
</evidence>
<dbReference type="GeneID" id="20194371"/>
<feature type="compositionally biased region" description="Basic residues" evidence="1">
    <location>
        <begin position="156"/>
        <end position="168"/>
    </location>
</feature>
<dbReference type="EMBL" id="KM051845">
    <property type="protein sequence ID" value="AIL02976.1"/>
    <property type="molecule type" value="Genomic_DNA"/>
</dbReference>
<dbReference type="Pfam" id="PF17502">
    <property type="entry name" value="DUF5434"/>
    <property type="match status" value="1"/>
</dbReference>
<name>A0A077B9S9_9ALPH</name>
<accession>A0A077B9S9</accession>
<dbReference type="RefSeq" id="YP_009054962.1">
    <property type="nucleotide sequence ID" value="NC_024771.1"/>
</dbReference>
<organism evidence="2 3">
    <name type="scientific">Equid alphaherpesvirus 3</name>
    <dbReference type="NCBI Taxonomy" id="80341"/>
    <lineage>
        <taxon>Viruses</taxon>
        <taxon>Duplodnaviria</taxon>
        <taxon>Heunggongvirae</taxon>
        <taxon>Peploviricota</taxon>
        <taxon>Herviviricetes</taxon>
        <taxon>Herpesvirales</taxon>
        <taxon>Orthoherpesviridae</taxon>
        <taxon>Alphaherpesvirinae</taxon>
        <taxon>Varicellovirus</taxon>
        <taxon>Varicellovirus equidalpha3</taxon>
    </lineage>
</organism>
<feature type="compositionally biased region" description="Low complexity" evidence="1">
    <location>
        <begin position="52"/>
        <end position="66"/>
    </location>
</feature>